<keyword evidence="3" id="KW-0285">Flavoprotein</keyword>
<evidence type="ECO:0000259" key="8">
    <source>
        <dbReference type="PROSITE" id="PS51387"/>
    </source>
</evidence>
<dbReference type="InterPro" id="IPR036318">
    <property type="entry name" value="FAD-bd_PCMH-like_sf"/>
</dbReference>
<dbReference type="Pfam" id="PF01565">
    <property type="entry name" value="FAD_binding_4"/>
    <property type="match status" value="1"/>
</dbReference>
<dbReference type="PANTHER" id="PTHR11748">
    <property type="entry name" value="D-LACTATE DEHYDROGENASE"/>
    <property type="match status" value="1"/>
</dbReference>
<dbReference type="Gene3D" id="3.30.70.2740">
    <property type="match status" value="1"/>
</dbReference>
<reference evidence="10" key="1">
    <citation type="journal article" date="2019" name="Int. J. Syst. Evol. Microbiol.">
        <title>The Global Catalogue of Microorganisms (GCM) 10K type strain sequencing project: providing services to taxonomists for standard genome sequencing and annotation.</title>
        <authorList>
            <consortium name="The Broad Institute Genomics Platform"/>
            <consortium name="The Broad Institute Genome Sequencing Center for Infectious Disease"/>
            <person name="Wu L."/>
            <person name="Ma J."/>
        </authorList>
    </citation>
    <scope>NUCLEOTIDE SEQUENCE [LARGE SCALE GENOMIC DNA]</scope>
    <source>
        <strain evidence="10">NBRC 109341</strain>
    </source>
</reference>
<dbReference type="Pfam" id="PF02913">
    <property type="entry name" value="FAD-oxidase_C"/>
    <property type="match status" value="1"/>
</dbReference>
<comment type="caution">
    <text evidence="9">The sequence shown here is derived from an EMBL/GenBank/DDBJ whole genome shotgun (WGS) entry which is preliminary data.</text>
</comment>
<dbReference type="Gene3D" id="1.10.45.10">
    <property type="entry name" value="Vanillyl-alcohol Oxidase, Chain A, domain 4"/>
    <property type="match status" value="1"/>
</dbReference>
<dbReference type="RefSeq" id="WP_284307852.1">
    <property type="nucleotide sequence ID" value="NZ_BSPB01000015.1"/>
</dbReference>
<dbReference type="SUPFAM" id="SSF56176">
    <property type="entry name" value="FAD-binding/transporter-associated domain-like"/>
    <property type="match status" value="1"/>
</dbReference>
<evidence type="ECO:0000256" key="6">
    <source>
        <dbReference type="ARBA" id="ARBA00023002"/>
    </source>
</evidence>
<keyword evidence="4" id="KW-0274">FAD</keyword>
<organism evidence="9 10">
    <name type="scientific">Hydrogenophaga electricum</name>
    <dbReference type="NCBI Taxonomy" id="1230953"/>
    <lineage>
        <taxon>Bacteria</taxon>
        <taxon>Pseudomonadati</taxon>
        <taxon>Pseudomonadota</taxon>
        <taxon>Betaproteobacteria</taxon>
        <taxon>Burkholderiales</taxon>
        <taxon>Comamonadaceae</taxon>
        <taxon>Hydrogenophaga</taxon>
    </lineage>
</organism>
<evidence type="ECO:0000256" key="3">
    <source>
        <dbReference type="ARBA" id="ARBA00022630"/>
    </source>
</evidence>
<dbReference type="InterPro" id="IPR006094">
    <property type="entry name" value="Oxid_FAD_bind_N"/>
</dbReference>
<evidence type="ECO:0000313" key="9">
    <source>
        <dbReference type="EMBL" id="GLS14791.1"/>
    </source>
</evidence>
<dbReference type="EC" id="1.1.2.4" evidence="7"/>
<evidence type="ECO:0000313" key="10">
    <source>
        <dbReference type="Proteomes" id="UP001156903"/>
    </source>
</evidence>
<dbReference type="InterPro" id="IPR016166">
    <property type="entry name" value="FAD-bd_PCMH"/>
</dbReference>
<dbReference type="SUPFAM" id="SSF55103">
    <property type="entry name" value="FAD-linked oxidases, C-terminal domain"/>
    <property type="match status" value="1"/>
</dbReference>
<evidence type="ECO:0000256" key="4">
    <source>
        <dbReference type="ARBA" id="ARBA00022827"/>
    </source>
</evidence>
<evidence type="ECO:0000256" key="5">
    <source>
        <dbReference type="ARBA" id="ARBA00022946"/>
    </source>
</evidence>
<keyword evidence="5" id="KW-0809">Transit peptide</keyword>
<dbReference type="Proteomes" id="UP001156903">
    <property type="component" value="Unassembled WGS sequence"/>
</dbReference>
<sequence length="474" mass="50752">MNAPVKHVHLAPTLRLRETPALVIEALQKRFGAQCSTALAVREQHGRDESIYDVPPPAAVVFAESTQDVADAVALAAQHKVPVIPFGVGSSLEGHLLAVQGGISIDVSRMNQVLSINAEDLTVTVQPGITRKALNEAVKHEGLFFPIDPGADASIGGMTATRASGTNAVRYGTMRENVLALEVVTAQGEAIRTGTRAKKSSAGYDLTRLMVGSEGTLGVITEITLKLYPLPEAISAAICSFPSIEAAVRTVIQVIQLGVPIARCELIDANSVRMVNAHSKLGLREENMLLMEFHGSPASVKEQAETVQEIASEHGGNAFEWATTPEERTRLWTARHNAYFAAIQSKPGCRAISTDTCVPISRLADALLDSVAEADASGLPYFLVGHVGDGNFHFGYLIDPDKPEEHTLAEELNHKLVARALSLEGTCTGEHGVGLHKMDFLRTEAGDGAIQMMRTLKRALDPDNILNPGKIFSL</sequence>
<keyword evidence="10" id="KW-1185">Reference proteome</keyword>
<feature type="domain" description="FAD-binding PCMH-type" evidence="8">
    <location>
        <begin position="53"/>
        <end position="230"/>
    </location>
</feature>
<dbReference type="InterPro" id="IPR016169">
    <property type="entry name" value="FAD-bd_PCMH_sub2"/>
</dbReference>
<dbReference type="PANTHER" id="PTHR11748:SF111">
    <property type="entry name" value="D-LACTATE DEHYDROGENASE, MITOCHONDRIAL-RELATED"/>
    <property type="match status" value="1"/>
</dbReference>
<gene>
    <name evidence="9" type="ORF">GCM10007935_22230</name>
</gene>
<dbReference type="EMBL" id="BSPB01000015">
    <property type="protein sequence ID" value="GLS14791.1"/>
    <property type="molecule type" value="Genomic_DNA"/>
</dbReference>
<evidence type="ECO:0000256" key="1">
    <source>
        <dbReference type="ARBA" id="ARBA00001974"/>
    </source>
</evidence>
<dbReference type="InterPro" id="IPR004113">
    <property type="entry name" value="FAD-bd_oxidored_4_C"/>
</dbReference>
<proteinExistence type="inferred from homology"/>
<comment type="similarity">
    <text evidence="2">Belongs to the FAD-binding oxidoreductase/transferase type 4 family.</text>
</comment>
<protein>
    <recommendedName>
        <fullName evidence="7">D-lactate dehydrogenase (cytochrome)</fullName>
        <ecNumber evidence="7">1.1.2.4</ecNumber>
    </recommendedName>
</protein>
<evidence type="ECO:0000256" key="7">
    <source>
        <dbReference type="ARBA" id="ARBA00038897"/>
    </source>
</evidence>
<evidence type="ECO:0000256" key="2">
    <source>
        <dbReference type="ARBA" id="ARBA00008000"/>
    </source>
</evidence>
<dbReference type="InterPro" id="IPR016164">
    <property type="entry name" value="FAD-linked_Oxase-like_C"/>
</dbReference>
<dbReference type="PROSITE" id="PS51387">
    <property type="entry name" value="FAD_PCMH"/>
    <property type="match status" value="1"/>
</dbReference>
<keyword evidence="6" id="KW-0560">Oxidoreductase</keyword>
<comment type="cofactor">
    <cofactor evidence="1">
        <name>FAD</name>
        <dbReference type="ChEBI" id="CHEBI:57692"/>
    </cofactor>
</comment>
<accession>A0ABQ6C3G8</accession>
<dbReference type="InterPro" id="IPR016171">
    <property type="entry name" value="Vanillyl_alc_oxidase_C-sub2"/>
</dbReference>
<name>A0ABQ6C3G8_9BURK</name>
<dbReference type="Gene3D" id="3.30.465.10">
    <property type="match status" value="1"/>
</dbReference>